<proteinExistence type="predicted"/>
<reference evidence="2 3" key="1">
    <citation type="submission" date="2015-03" db="EMBL/GenBank/DDBJ databases">
        <title>Genomics and transcriptomics of the oil-accumulating basidiomycete yeast T. oleaginosus allow insights into substrate utilization and the diverse evolutionary trajectories of mating systems in fungi.</title>
        <authorList>
            <consortium name="DOE Joint Genome Institute"/>
            <person name="Kourist R."/>
            <person name="Kracht O."/>
            <person name="Bracharz F."/>
            <person name="Lipzen A."/>
            <person name="Nolan M."/>
            <person name="Ohm R."/>
            <person name="Grigoriev I."/>
            <person name="Sun S."/>
            <person name="Heitman J."/>
            <person name="Bruck T."/>
            <person name="Nowrousian M."/>
        </authorList>
    </citation>
    <scope>NUCLEOTIDE SEQUENCE [LARGE SCALE GENOMIC DNA]</scope>
    <source>
        <strain evidence="2 3">IBC0246</strain>
    </source>
</reference>
<evidence type="ECO:0000313" key="3">
    <source>
        <dbReference type="Proteomes" id="UP000053611"/>
    </source>
</evidence>
<gene>
    <name evidence="2" type="ORF">CC85DRAFT_285346</name>
</gene>
<dbReference type="GeneID" id="28983682"/>
<dbReference type="PANTHER" id="PTHR34706">
    <property type="entry name" value="SLR1338 PROTEIN"/>
    <property type="match status" value="1"/>
</dbReference>
<evidence type="ECO:0008006" key="4">
    <source>
        <dbReference type="Google" id="ProtNLM"/>
    </source>
</evidence>
<feature type="compositionally biased region" description="Low complexity" evidence="1">
    <location>
        <begin position="396"/>
        <end position="417"/>
    </location>
</feature>
<accession>A0A0J0XNC6</accession>
<dbReference type="SUPFAM" id="SSF53300">
    <property type="entry name" value="vWA-like"/>
    <property type="match status" value="1"/>
</dbReference>
<feature type="compositionally biased region" description="Gly residues" evidence="1">
    <location>
        <begin position="465"/>
        <end position="476"/>
    </location>
</feature>
<evidence type="ECO:0000256" key="1">
    <source>
        <dbReference type="SAM" id="MobiDB-lite"/>
    </source>
</evidence>
<dbReference type="OrthoDB" id="2142040at2759"/>
<feature type="compositionally biased region" description="Low complexity" evidence="1">
    <location>
        <begin position="477"/>
        <end position="486"/>
    </location>
</feature>
<dbReference type="InterPro" id="IPR036465">
    <property type="entry name" value="vWFA_dom_sf"/>
</dbReference>
<feature type="compositionally biased region" description="Low complexity" evidence="1">
    <location>
        <begin position="439"/>
        <end position="464"/>
    </location>
</feature>
<dbReference type="Gene3D" id="3.40.50.410">
    <property type="entry name" value="von Willebrand factor, type A domain"/>
    <property type="match status" value="1"/>
</dbReference>
<dbReference type="RefSeq" id="XP_018279106.1">
    <property type="nucleotide sequence ID" value="XM_018423079.1"/>
</dbReference>
<sequence>MVVGKLAIGLVAYMAYKAYKKQQQQQQQQQSGGGGHGHTMALAGGALAGGAAAYGAQQLSGPSPERQMIIDILRQCVQDQNIQAFYPDPRALEAIADRIIQTRAVDRIENEFQLRTARALDLVQIALFDVVLLIDDSGSMNDRAVGNDRSQGTRIDELKRLLDRVAFASSLLDTDGFAMRFLNAKDAPSNVRDAQQARKIVDHLTFKYMTPLGSSLQDKVLRPLVVKPAQSGSLKKPVYVIVITDGEPNNQREKDLVGSSIMEARNALSRTRYGADALSLQFAQVGDDVTALAWLQGLDKHPQIGDLIDQTAGYVHEAAEYNAATGGTSAEPFTQAFWTLKILLGGIDSEYDSKDEGRHVYRAAVDQSWAQSWQNGPPPAYGAPQQQFGGGGGAYGAPQSYGSPPQGYGQQQQYGQQQYGGGGYGQPQQQFSGGGGYGQPPQQYGQQGYGQPPQQGYGQQNYGGQQYGGAPGGAPGGYVHPGYGNH</sequence>
<dbReference type="EMBL" id="KQ087203">
    <property type="protein sequence ID" value="KLT42615.1"/>
    <property type="molecule type" value="Genomic_DNA"/>
</dbReference>
<name>A0A0J0XNC6_9TREE</name>
<dbReference type="PANTHER" id="PTHR34706:SF2">
    <property type="entry name" value="RFEF"/>
    <property type="match status" value="1"/>
</dbReference>
<organism evidence="2 3">
    <name type="scientific">Cutaneotrichosporon oleaginosum</name>
    <dbReference type="NCBI Taxonomy" id="879819"/>
    <lineage>
        <taxon>Eukaryota</taxon>
        <taxon>Fungi</taxon>
        <taxon>Dikarya</taxon>
        <taxon>Basidiomycota</taxon>
        <taxon>Agaricomycotina</taxon>
        <taxon>Tremellomycetes</taxon>
        <taxon>Trichosporonales</taxon>
        <taxon>Trichosporonaceae</taxon>
        <taxon>Cutaneotrichosporon</taxon>
    </lineage>
</organism>
<feature type="region of interest" description="Disordered" evidence="1">
    <location>
        <begin position="371"/>
        <end position="486"/>
    </location>
</feature>
<dbReference type="AlphaFoldDB" id="A0A0J0XNC6"/>
<protein>
    <recommendedName>
        <fullName evidence="4">VWFA domain-containing protein</fullName>
    </recommendedName>
</protein>
<keyword evidence="3" id="KW-1185">Reference proteome</keyword>
<dbReference type="Proteomes" id="UP000053611">
    <property type="component" value="Unassembled WGS sequence"/>
</dbReference>
<evidence type="ECO:0000313" key="2">
    <source>
        <dbReference type="EMBL" id="KLT42615.1"/>
    </source>
</evidence>
<dbReference type="STRING" id="879819.A0A0J0XNC6"/>